<dbReference type="GO" id="GO:0008270">
    <property type="term" value="F:zinc ion binding"/>
    <property type="evidence" value="ECO:0007669"/>
    <property type="project" value="UniProtKB-KW"/>
</dbReference>
<evidence type="ECO:0000256" key="10">
    <source>
        <dbReference type="ARBA" id="ARBA00023242"/>
    </source>
</evidence>
<feature type="domain" description="C2H2-type" evidence="13">
    <location>
        <begin position="519"/>
        <end position="547"/>
    </location>
</feature>
<keyword evidence="9" id="KW-0804">Transcription</keyword>
<feature type="region of interest" description="Disordered" evidence="12">
    <location>
        <begin position="721"/>
        <end position="748"/>
    </location>
</feature>
<feature type="domain" description="C2H2-type" evidence="13">
    <location>
        <begin position="379"/>
        <end position="406"/>
    </location>
</feature>
<keyword evidence="10" id="KW-0539">Nucleus</keyword>
<evidence type="ECO:0000313" key="14">
    <source>
        <dbReference type="EMBL" id="JAP41395.1"/>
    </source>
</evidence>
<dbReference type="GO" id="GO:0005634">
    <property type="term" value="C:nucleus"/>
    <property type="evidence" value="ECO:0007669"/>
    <property type="project" value="UniProtKB-SubCell"/>
</dbReference>
<keyword evidence="2" id="KW-0597">Phosphoprotein</keyword>
<feature type="non-terminal residue" evidence="14">
    <location>
        <position position="1"/>
    </location>
</feature>
<feature type="domain" description="C2H2-type" evidence="13">
    <location>
        <begin position="435"/>
        <end position="462"/>
    </location>
</feature>
<dbReference type="FunFam" id="3.30.160.60:FF:000690">
    <property type="entry name" value="Zinc finger protein 354C"/>
    <property type="match status" value="1"/>
</dbReference>
<keyword evidence="8" id="KW-0238">DNA-binding</keyword>
<dbReference type="FunFam" id="3.30.160.60:FF:001498">
    <property type="entry name" value="Zinc finger protein 404"/>
    <property type="match status" value="1"/>
</dbReference>
<dbReference type="PROSITE" id="PS50157">
    <property type="entry name" value="ZINC_FINGER_C2H2_2"/>
    <property type="match status" value="6"/>
</dbReference>
<evidence type="ECO:0000256" key="3">
    <source>
        <dbReference type="ARBA" id="ARBA00022723"/>
    </source>
</evidence>
<feature type="region of interest" description="Disordered" evidence="12">
    <location>
        <begin position="682"/>
        <end position="706"/>
    </location>
</feature>
<feature type="domain" description="C2H2-type" evidence="13">
    <location>
        <begin position="407"/>
        <end position="434"/>
    </location>
</feature>
<organism evidence="14">
    <name type="scientific">Schistocephalus solidus</name>
    <name type="common">Tapeworm</name>
    <dbReference type="NCBI Taxonomy" id="70667"/>
    <lineage>
        <taxon>Eukaryota</taxon>
        <taxon>Metazoa</taxon>
        <taxon>Spiralia</taxon>
        <taxon>Lophotrochozoa</taxon>
        <taxon>Platyhelminthes</taxon>
        <taxon>Cestoda</taxon>
        <taxon>Eucestoda</taxon>
        <taxon>Diphyllobothriidea</taxon>
        <taxon>Diphyllobothriidae</taxon>
        <taxon>Schistocephalus</taxon>
    </lineage>
</organism>
<feature type="region of interest" description="Disordered" evidence="12">
    <location>
        <begin position="1027"/>
        <end position="1078"/>
    </location>
</feature>
<dbReference type="PANTHER" id="PTHR14196">
    <property type="entry name" value="ODD-SKIPPED - RELATED"/>
    <property type="match status" value="1"/>
</dbReference>
<dbReference type="PANTHER" id="PTHR14196:SF12">
    <property type="entry name" value="ZINC FINGER PROTEIN 208-LIKE"/>
    <property type="match status" value="1"/>
</dbReference>
<dbReference type="EMBL" id="GEEE01021830">
    <property type="protein sequence ID" value="JAP41395.1"/>
    <property type="molecule type" value="Transcribed_RNA"/>
</dbReference>
<protein>
    <recommendedName>
        <fullName evidence="13">C2H2-type domain-containing protein</fullName>
    </recommendedName>
</protein>
<accession>A0A0X3NP10</accession>
<feature type="region of interest" description="Disordered" evidence="12">
    <location>
        <begin position="170"/>
        <end position="199"/>
    </location>
</feature>
<gene>
    <name evidence="14" type="ORF">TR114860</name>
</gene>
<feature type="domain" description="C2H2-type" evidence="13">
    <location>
        <begin position="491"/>
        <end position="518"/>
    </location>
</feature>
<dbReference type="InterPro" id="IPR036236">
    <property type="entry name" value="Znf_C2H2_sf"/>
</dbReference>
<dbReference type="SMART" id="SM00355">
    <property type="entry name" value="ZnF_C2H2"/>
    <property type="match status" value="6"/>
</dbReference>
<dbReference type="FunFam" id="3.30.160.60:FF:000065">
    <property type="entry name" value="B-cell CLL/lymphoma 6, member B"/>
    <property type="match status" value="1"/>
</dbReference>
<evidence type="ECO:0000256" key="2">
    <source>
        <dbReference type="ARBA" id="ARBA00022553"/>
    </source>
</evidence>
<evidence type="ECO:0000256" key="11">
    <source>
        <dbReference type="PROSITE-ProRule" id="PRU00042"/>
    </source>
</evidence>
<dbReference type="FunFam" id="3.30.160.60:FF:000303">
    <property type="entry name" value="Zinc finger protein 41"/>
    <property type="match status" value="1"/>
</dbReference>
<name>A0A0X3NP10_SCHSO</name>
<evidence type="ECO:0000256" key="8">
    <source>
        <dbReference type="ARBA" id="ARBA00023125"/>
    </source>
</evidence>
<dbReference type="InterPro" id="IPR013087">
    <property type="entry name" value="Znf_C2H2_type"/>
</dbReference>
<keyword evidence="5 11" id="KW-0863">Zinc-finger</keyword>
<keyword evidence="7" id="KW-0805">Transcription regulation</keyword>
<proteinExistence type="predicted"/>
<evidence type="ECO:0000256" key="9">
    <source>
        <dbReference type="ARBA" id="ARBA00023163"/>
    </source>
</evidence>
<sequence>CHYVWPISSNVAFCTVMLDADSVFERLLREAANLVPKMSTPKLTAALKVSSALQQRITDTLAARLHQEQGSTNLTESKTLAVQGIQSLVRTPILSEDLMTENTFITPNDNHFVSRNVTTSNYGGLPFFSQFNQFAVSQRTATLVTITNPHGASLAGATVVGTLAPGTTLIQSQQQQPQSPPTAASQSHLPDPSSDTSCMAPNVSVVPASSNGAPQQCANTVNMSNANGHLLPTNDGLDLKPDPVACLARAAAAGLNTSEALFATSTSSTDLASLGFVPLPALTPISAAAAVGLPDNSSSTSGGIHVISATTVSSASCSTEATTVSANQAPLPPTSAITTTSSPVTVIGGGGITGIPSRHSSPVMMVAATDAVGGKTGPYGCRECGKEFRILRYLEKHRRIHTGEKPYQCCYCGRQFNDWPNMNRHKRIHTGERPYRCAVCAKTFSQPAVYNEHVKRHTGERPYICSVCSKGFPRSARLAVHMRVHTGERPYPCNSCDRRFSQPHHLAAHLRVHSGDRPFSCSKCDVSFACISNLRRHRKQVHPVTPPNPATSVPSSASVETQQHQSLATVSDNKFAVRPTFSTSLSMPTEGNTTETAANDGTMVTGILFTPSCSSPSSSSSSASVSATAALLTAVSSSAESSGLLTHSTINDSLLASAGSAISSTGVSNSSLMDTSCLISTSEAGSQQERQQQQPQQQQQQQCPVASTDVLVSQRSNNLVGLASPGKTNLSNASPSAAATDQSGNGGHMMENHSTALEAPTGQFIFDSSTHQSVAEQTLGVSGDTTIYLNSIDVSAAAGAGADLTHLPNGPSHPAALIPTSTGAIQFQHFGSMPVGQFSFAPTVSLSAAVDSKSHLFATNGTTALFSDSTASEATGVGNPLACAKTVQICYSTVPSASVQPDHTTAILLPTGQVFSSNSGFVSATPPHTSVALPDSQHRHSTLQQLSTGQLITAHCQPTAAAAMLLPFASSGFFATAGGAMDNAAAVAPTQIPSIITSGIAFSPAWPTAATCTGTFQLSNVSPAAAAVPHSRAGTPNVQPAGASPNPAGTPLPSVSPHALASTPANNPNIEASPAAHG</sequence>
<dbReference type="GO" id="GO:0000981">
    <property type="term" value="F:DNA-binding transcription factor activity, RNA polymerase II-specific"/>
    <property type="evidence" value="ECO:0007669"/>
    <property type="project" value="TreeGrafter"/>
</dbReference>
<feature type="compositionally biased region" description="Low complexity" evidence="12">
    <location>
        <begin position="687"/>
        <end position="702"/>
    </location>
</feature>
<dbReference type="Gene3D" id="3.30.160.60">
    <property type="entry name" value="Classic Zinc Finger"/>
    <property type="match status" value="6"/>
</dbReference>
<dbReference type="AlphaFoldDB" id="A0A0X3NP10"/>
<keyword evidence="3" id="KW-0479">Metal-binding</keyword>
<dbReference type="SUPFAM" id="SSF57667">
    <property type="entry name" value="beta-beta-alpha zinc fingers"/>
    <property type="match status" value="3"/>
</dbReference>
<keyword evidence="4" id="KW-0677">Repeat</keyword>
<dbReference type="FunFam" id="3.30.160.60:FF:000322">
    <property type="entry name" value="GDNF-inducible zinc finger protein 1"/>
    <property type="match status" value="1"/>
</dbReference>
<feature type="domain" description="C2H2-type" evidence="13">
    <location>
        <begin position="463"/>
        <end position="490"/>
    </location>
</feature>
<feature type="compositionally biased region" description="Low complexity" evidence="12">
    <location>
        <begin position="171"/>
        <end position="187"/>
    </location>
</feature>
<dbReference type="Pfam" id="PF00096">
    <property type="entry name" value="zf-C2H2"/>
    <property type="match status" value="4"/>
</dbReference>
<dbReference type="GO" id="GO:0000977">
    <property type="term" value="F:RNA polymerase II transcription regulatory region sequence-specific DNA binding"/>
    <property type="evidence" value="ECO:0007669"/>
    <property type="project" value="TreeGrafter"/>
</dbReference>
<dbReference type="InterPro" id="IPR050717">
    <property type="entry name" value="C2H2-ZF_Transcription_Reg"/>
</dbReference>
<evidence type="ECO:0000256" key="12">
    <source>
        <dbReference type="SAM" id="MobiDB-lite"/>
    </source>
</evidence>
<evidence type="ECO:0000256" key="4">
    <source>
        <dbReference type="ARBA" id="ARBA00022737"/>
    </source>
</evidence>
<dbReference type="FunFam" id="3.30.160.60:FF:001049">
    <property type="entry name" value="zinc finger protein 319"/>
    <property type="match status" value="1"/>
</dbReference>
<evidence type="ECO:0000256" key="1">
    <source>
        <dbReference type="ARBA" id="ARBA00004123"/>
    </source>
</evidence>
<keyword evidence="6" id="KW-0862">Zinc</keyword>
<comment type="subcellular location">
    <subcellularLocation>
        <location evidence="1">Nucleus</location>
    </subcellularLocation>
</comment>
<dbReference type="PROSITE" id="PS00028">
    <property type="entry name" value="ZINC_FINGER_C2H2_1"/>
    <property type="match status" value="6"/>
</dbReference>
<evidence type="ECO:0000259" key="13">
    <source>
        <dbReference type="PROSITE" id="PS50157"/>
    </source>
</evidence>
<evidence type="ECO:0000256" key="6">
    <source>
        <dbReference type="ARBA" id="ARBA00022833"/>
    </source>
</evidence>
<feature type="compositionally biased region" description="Polar residues" evidence="12">
    <location>
        <begin position="726"/>
        <end position="743"/>
    </location>
</feature>
<evidence type="ECO:0000256" key="7">
    <source>
        <dbReference type="ARBA" id="ARBA00023015"/>
    </source>
</evidence>
<evidence type="ECO:0000256" key="5">
    <source>
        <dbReference type="ARBA" id="ARBA00022771"/>
    </source>
</evidence>
<reference evidence="14" key="1">
    <citation type="submission" date="2016-01" db="EMBL/GenBank/DDBJ databases">
        <title>Reference transcriptome for the parasite Schistocephalus solidus: insights into the molecular evolution of parasitism.</title>
        <authorList>
            <person name="Hebert F.O."/>
            <person name="Grambauer S."/>
            <person name="Barber I."/>
            <person name="Landry C.R."/>
            <person name="Aubin-Horth N."/>
        </authorList>
    </citation>
    <scope>NUCLEOTIDE SEQUENCE</scope>
</reference>